<protein>
    <submittedName>
        <fullName evidence="3">Uncharacterized protein</fullName>
    </submittedName>
</protein>
<gene>
    <name evidence="3" type="ORF">FRUB_00721</name>
</gene>
<sequence>MLMVGFVMFGVAGGLATLAGCGGSASTTEKKMGDGKMDGDKMGGDKMGDKMGGDKMGGDKMGTHK</sequence>
<evidence type="ECO:0000256" key="2">
    <source>
        <dbReference type="SAM" id="SignalP"/>
    </source>
</evidence>
<organism evidence="3 4">
    <name type="scientific">Fimbriiglobus ruber</name>
    <dbReference type="NCBI Taxonomy" id="1908690"/>
    <lineage>
        <taxon>Bacteria</taxon>
        <taxon>Pseudomonadati</taxon>
        <taxon>Planctomycetota</taxon>
        <taxon>Planctomycetia</taxon>
        <taxon>Gemmatales</taxon>
        <taxon>Gemmataceae</taxon>
        <taxon>Fimbriiglobus</taxon>
    </lineage>
</organism>
<accession>A0A225E0C9</accession>
<reference evidence="4" key="1">
    <citation type="submission" date="2017-06" db="EMBL/GenBank/DDBJ databases">
        <title>Genome analysis of Fimbriiglobus ruber SP5, the first member of the order Planctomycetales with confirmed chitinolytic capability.</title>
        <authorList>
            <person name="Ravin N.V."/>
            <person name="Rakitin A.L."/>
            <person name="Ivanova A.A."/>
            <person name="Beletsky A.V."/>
            <person name="Kulichevskaya I.S."/>
            <person name="Mardanov A.V."/>
            <person name="Dedysh S.N."/>
        </authorList>
    </citation>
    <scope>NUCLEOTIDE SEQUENCE [LARGE SCALE GENOMIC DNA]</scope>
    <source>
        <strain evidence="4">SP5</strain>
    </source>
</reference>
<dbReference type="EMBL" id="NIDE01000001">
    <property type="protein sequence ID" value="OWK47022.1"/>
    <property type="molecule type" value="Genomic_DNA"/>
</dbReference>
<comment type="caution">
    <text evidence="3">The sequence shown here is derived from an EMBL/GenBank/DDBJ whole genome shotgun (WGS) entry which is preliminary data.</text>
</comment>
<feature type="compositionally biased region" description="Basic and acidic residues" evidence="1">
    <location>
        <begin position="28"/>
        <end position="65"/>
    </location>
</feature>
<feature type="chain" id="PRO_5011968366" evidence="2">
    <location>
        <begin position="20"/>
        <end position="65"/>
    </location>
</feature>
<feature type="signal peptide" evidence="2">
    <location>
        <begin position="1"/>
        <end position="19"/>
    </location>
</feature>
<feature type="region of interest" description="Disordered" evidence="1">
    <location>
        <begin position="23"/>
        <end position="65"/>
    </location>
</feature>
<evidence type="ECO:0000313" key="3">
    <source>
        <dbReference type="EMBL" id="OWK47022.1"/>
    </source>
</evidence>
<keyword evidence="2" id="KW-0732">Signal</keyword>
<dbReference type="Proteomes" id="UP000214646">
    <property type="component" value="Unassembled WGS sequence"/>
</dbReference>
<dbReference type="AlphaFoldDB" id="A0A225E0C9"/>
<evidence type="ECO:0000256" key="1">
    <source>
        <dbReference type="SAM" id="MobiDB-lite"/>
    </source>
</evidence>
<name>A0A225E0C9_9BACT</name>
<proteinExistence type="predicted"/>
<evidence type="ECO:0000313" key="4">
    <source>
        <dbReference type="Proteomes" id="UP000214646"/>
    </source>
</evidence>
<keyword evidence="4" id="KW-1185">Reference proteome</keyword>